<feature type="transmembrane region" description="Helical" evidence="1">
    <location>
        <begin position="91"/>
        <end position="108"/>
    </location>
</feature>
<gene>
    <name evidence="2" type="ORF">DKG75_09085</name>
</gene>
<evidence type="ECO:0000313" key="3">
    <source>
        <dbReference type="Proteomes" id="UP000246077"/>
    </source>
</evidence>
<reference evidence="3" key="1">
    <citation type="submission" date="2018-05" db="EMBL/GenBank/DDBJ databases">
        <title>Zavarzinia sp. HR-AS.</title>
        <authorList>
            <person name="Lee Y."/>
            <person name="Jeon C.O."/>
        </authorList>
    </citation>
    <scope>NUCLEOTIDE SEQUENCE [LARGE SCALE GENOMIC DNA]</scope>
    <source>
        <strain evidence="3">DSM 1231</strain>
    </source>
</reference>
<dbReference type="EMBL" id="QGLF01000002">
    <property type="protein sequence ID" value="PWR22117.1"/>
    <property type="molecule type" value="Genomic_DNA"/>
</dbReference>
<protein>
    <recommendedName>
        <fullName evidence="4">Cobalamin biosynthesis protein CobD</fullName>
    </recommendedName>
</protein>
<keyword evidence="1" id="KW-1133">Transmembrane helix</keyword>
<sequence>MLENIVQWLAVQPAGPVLVALMADRLWPRRSARPPAAVRRLAGGLVARLNRSGRPAGDRQNRGLLLWGAVTLAAFALGTLAAAGLNHFGLRWLPLVAGGLLLAAGIGYQGARSAARRAVEGVAGLPPAQAGRVGAVAAARLATRFTEGAVALPLAFLLFGLPGLFAVKAGQWLVFAVEDDREGAFGRAVRACHGLVLAPAGVLAALLIGLGRRPRLALAPVPAVAALDGGLDRAGLATAPPAARLQGARVMVDRAHALWLVLLALGSVGAGLL</sequence>
<dbReference type="Proteomes" id="UP000246077">
    <property type="component" value="Unassembled WGS sequence"/>
</dbReference>
<comment type="caution">
    <text evidence="2">The sequence shown here is derived from an EMBL/GenBank/DDBJ whole genome shotgun (WGS) entry which is preliminary data.</text>
</comment>
<feature type="transmembrane region" description="Helical" evidence="1">
    <location>
        <begin position="149"/>
        <end position="167"/>
    </location>
</feature>
<proteinExistence type="predicted"/>
<organism evidence="2 3">
    <name type="scientific">Zavarzinia compransoris</name>
    <dbReference type="NCBI Taxonomy" id="1264899"/>
    <lineage>
        <taxon>Bacteria</taxon>
        <taxon>Pseudomonadati</taxon>
        <taxon>Pseudomonadota</taxon>
        <taxon>Alphaproteobacteria</taxon>
        <taxon>Rhodospirillales</taxon>
        <taxon>Zavarziniaceae</taxon>
        <taxon>Zavarzinia</taxon>
    </lineage>
</organism>
<evidence type="ECO:0008006" key="4">
    <source>
        <dbReference type="Google" id="ProtNLM"/>
    </source>
</evidence>
<name>A0A317E4X4_9PROT</name>
<feature type="transmembrane region" description="Helical" evidence="1">
    <location>
        <begin position="187"/>
        <end position="210"/>
    </location>
</feature>
<dbReference type="RefSeq" id="WP_109920762.1">
    <property type="nucleotide sequence ID" value="NZ_QGLF01000002.1"/>
</dbReference>
<feature type="transmembrane region" description="Helical" evidence="1">
    <location>
        <begin position="255"/>
        <end position="272"/>
    </location>
</feature>
<evidence type="ECO:0000256" key="1">
    <source>
        <dbReference type="SAM" id="Phobius"/>
    </source>
</evidence>
<keyword evidence="1" id="KW-0472">Membrane</keyword>
<keyword evidence="3" id="KW-1185">Reference proteome</keyword>
<keyword evidence="1" id="KW-0812">Transmembrane</keyword>
<accession>A0A317E4X4</accession>
<feature type="transmembrane region" description="Helical" evidence="1">
    <location>
        <begin position="64"/>
        <end position="85"/>
    </location>
</feature>
<dbReference type="AlphaFoldDB" id="A0A317E4X4"/>
<evidence type="ECO:0000313" key="2">
    <source>
        <dbReference type="EMBL" id="PWR22117.1"/>
    </source>
</evidence>